<keyword evidence="8" id="KW-0648">Protein biosynthesis</keyword>
<evidence type="ECO:0000256" key="9">
    <source>
        <dbReference type="ARBA" id="ARBA00023211"/>
    </source>
</evidence>
<evidence type="ECO:0000256" key="1">
    <source>
        <dbReference type="ARBA" id="ARBA00001936"/>
    </source>
</evidence>
<dbReference type="InterPro" id="IPR013815">
    <property type="entry name" value="ATP_grasp_subdomain_1"/>
</dbReference>
<dbReference type="InterPro" id="IPR004666">
    <property type="entry name" value="Rp_bS6_RimK/Lys_biosynth_LsyX"/>
</dbReference>
<evidence type="ECO:0000259" key="10">
    <source>
        <dbReference type="PROSITE" id="PS50975"/>
    </source>
</evidence>
<gene>
    <name evidence="11" type="ORF">METZ01_LOCUS183978</name>
</gene>
<name>A0A382CZA8_9ZZZZ</name>
<evidence type="ECO:0000256" key="4">
    <source>
        <dbReference type="ARBA" id="ARBA00022723"/>
    </source>
</evidence>
<dbReference type="InterPro" id="IPR041107">
    <property type="entry name" value="Rimk_N"/>
</dbReference>
<dbReference type="GO" id="GO:0005524">
    <property type="term" value="F:ATP binding"/>
    <property type="evidence" value="ECO:0007669"/>
    <property type="project" value="UniProtKB-KW"/>
</dbReference>
<dbReference type="GO" id="GO:0009432">
    <property type="term" value="P:SOS response"/>
    <property type="evidence" value="ECO:0007669"/>
    <property type="project" value="TreeGrafter"/>
</dbReference>
<evidence type="ECO:0000256" key="6">
    <source>
        <dbReference type="ARBA" id="ARBA00022840"/>
    </source>
</evidence>
<dbReference type="GO" id="GO:0046872">
    <property type="term" value="F:metal ion binding"/>
    <property type="evidence" value="ECO:0007669"/>
    <property type="project" value="UniProtKB-KW"/>
</dbReference>
<dbReference type="Gene3D" id="3.30.470.20">
    <property type="entry name" value="ATP-grasp fold, B domain"/>
    <property type="match status" value="1"/>
</dbReference>
<keyword evidence="3" id="KW-0436">Ligase</keyword>
<evidence type="ECO:0000256" key="5">
    <source>
        <dbReference type="ARBA" id="ARBA00022741"/>
    </source>
</evidence>
<accession>A0A382CZA8</accession>
<dbReference type="InterPro" id="IPR008503">
    <property type="entry name" value="Asp_endopeptidase"/>
</dbReference>
<dbReference type="Gene3D" id="3.30.1490.20">
    <property type="entry name" value="ATP-grasp fold, A domain"/>
    <property type="match status" value="1"/>
</dbReference>
<feature type="domain" description="ATP-grasp" evidence="10">
    <location>
        <begin position="265"/>
        <end position="449"/>
    </location>
</feature>
<evidence type="ECO:0000256" key="2">
    <source>
        <dbReference type="ARBA" id="ARBA00001946"/>
    </source>
</evidence>
<reference evidence="11" key="1">
    <citation type="submission" date="2018-05" db="EMBL/GenBank/DDBJ databases">
        <authorList>
            <person name="Lanie J.A."/>
            <person name="Ng W.-L."/>
            <person name="Kazmierczak K.M."/>
            <person name="Andrzejewski T.M."/>
            <person name="Davidsen T.M."/>
            <person name="Wayne K.J."/>
            <person name="Tettelin H."/>
            <person name="Glass J.I."/>
            <person name="Rusch D."/>
            <person name="Podicherti R."/>
            <person name="Tsui H.-C.T."/>
            <person name="Winkler M.E."/>
        </authorList>
    </citation>
    <scope>NUCLEOTIDE SEQUENCE</scope>
</reference>
<keyword evidence="5" id="KW-0547">Nucleotide-binding</keyword>
<dbReference type="EMBL" id="UINC01036721">
    <property type="protein sequence ID" value="SVB31124.1"/>
    <property type="molecule type" value="Genomic_DNA"/>
</dbReference>
<dbReference type="SUPFAM" id="SSF56059">
    <property type="entry name" value="Glutathione synthetase ATP-binding domain-like"/>
    <property type="match status" value="1"/>
</dbReference>
<proteinExistence type="predicted"/>
<dbReference type="InterPro" id="IPR011761">
    <property type="entry name" value="ATP-grasp"/>
</dbReference>
<dbReference type="PANTHER" id="PTHR21621:SF7">
    <property type="entry name" value="RIBOSOMAL PROTEIN BS6--L-GLUTAMATE LIGASE"/>
    <property type="match status" value="1"/>
</dbReference>
<keyword evidence="9" id="KW-0464">Manganese</keyword>
<dbReference type="NCBIfam" id="TIGR00768">
    <property type="entry name" value="rimK_fam"/>
    <property type="match status" value="1"/>
</dbReference>
<protein>
    <recommendedName>
        <fullName evidence="10">ATP-grasp domain-containing protein</fullName>
    </recommendedName>
</protein>
<organism evidence="11">
    <name type="scientific">marine metagenome</name>
    <dbReference type="NCBI Taxonomy" id="408172"/>
    <lineage>
        <taxon>unclassified sequences</taxon>
        <taxon>metagenomes</taxon>
        <taxon>ecological metagenomes</taxon>
    </lineage>
</organism>
<dbReference type="PROSITE" id="PS50975">
    <property type="entry name" value="ATP_GRASP"/>
    <property type="match status" value="1"/>
</dbReference>
<comment type="cofactor">
    <cofactor evidence="1">
        <name>Mn(2+)</name>
        <dbReference type="ChEBI" id="CHEBI:29035"/>
    </cofactor>
</comment>
<keyword evidence="6" id="KW-0067">ATP-binding</keyword>
<dbReference type="InterPro" id="IPR013651">
    <property type="entry name" value="ATP-grasp_RimK-type"/>
</dbReference>
<keyword evidence="4" id="KW-0479">Metal-binding</keyword>
<dbReference type="FunFam" id="3.30.1490.20:FF:000005">
    <property type="entry name" value="Probable alpha-L-glutamate ligase 1"/>
    <property type="match status" value="1"/>
</dbReference>
<evidence type="ECO:0000256" key="7">
    <source>
        <dbReference type="ARBA" id="ARBA00022842"/>
    </source>
</evidence>
<evidence type="ECO:0000256" key="8">
    <source>
        <dbReference type="ARBA" id="ARBA00022917"/>
    </source>
</evidence>
<evidence type="ECO:0000256" key="3">
    <source>
        <dbReference type="ARBA" id="ARBA00022598"/>
    </source>
</evidence>
<dbReference type="Pfam" id="PF08443">
    <property type="entry name" value="RimK"/>
    <property type="match status" value="1"/>
</dbReference>
<evidence type="ECO:0000313" key="11">
    <source>
        <dbReference type="EMBL" id="SVB31124.1"/>
    </source>
</evidence>
<dbReference type="Gene3D" id="3.40.50.20">
    <property type="match status" value="1"/>
</dbReference>
<dbReference type="Pfam" id="PF05618">
    <property type="entry name" value="Zn_protease"/>
    <property type="match status" value="1"/>
</dbReference>
<dbReference type="AlphaFoldDB" id="A0A382CZA8"/>
<comment type="cofactor">
    <cofactor evidence="2">
        <name>Mg(2+)</name>
        <dbReference type="ChEBI" id="CHEBI:18420"/>
    </cofactor>
</comment>
<sequence>MKNNLELGWEEWINLSSLNIPAIKAKVDTGAQTSSLHAKHIEIFKVKKKKYVRFEVSPLPEKPNLKISCSAPLLSKRKVISSNGESENRCFIKTTIQLGNREWETEISLTDRQFMQYRMLLGRSGLEPEMIVHPTESFLLGQLDKTLYRKKKKKALKSRRALRIALLTREPNNYTSKKIMLAGQSRGHEVETINTTRCYLDIDIDNPQIFYDGKPLPKYDVVIPRIGPSVTSYGLAVTRQFLLTGAISINQPQGIANSRDKLMAHQLLASAGIDIPITGFASSPKDTRGIIDTVGSIPLIIKLAESSQGRGVILAETKKAAETVISAFRGLKANFLVQEFIEESKGEDLRCLVLGGKVIGAIKRLNKGGGDFRSNIHQGGIPEKTQLSRKERSIAVRATKALSLSFAGVDILRSKRGPLVLEINSSPGIQSVEKTLERNISQEIIAFCESEMGITN</sequence>
<dbReference type="GO" id="GO:0006412">
    <property type="term" value="P:translation"/>
    <property type="evidence" value="ECO:0007669"/>
    <property type="project" value="UniProtKB-KW"/>
</dbReference>
<dbReference type="Gene3D" id="2.40.70.10">
    <property type="entry name" value="Acid Proteases"/>
    <property type="match status" value="1"/>
</dbReference>
<dbReference type="InterPro" id="IPR021109">
    <property type="entry name" value="Peptidase_aspartic_dom_sf"/>
</dbReference>
<dbReference type="GO" id="GO:0005737">
    <property type="term" value="C:cytoplasm"/>
    <property type="evidence" value="ECO:0007669"/>
    <property type="project" value="TreeGrafter"/>
</dbReference>
<keyword evidence="7" id="KW-0460">Magnesium</keyword>
<dbReference type="Pfam" id="PF18030">
    <property type="entry name" value="Rimk_N"/>
    <property type="match status" value="1"/>
</dbReference>
<dbReference type="GO" id="GO:0018169">
    <property type="term" value="F:ribosomal S6-glutamic acid ligase activity"/>
    <property type="evidence" value="ECO:0007669"/>
    <property type="project" value="TreeGrafter"/>
</dbReference>
<dbReference type="PANTHER" id="PTHR21621">
    <property type="entry name" value="RIBOSOMAL PROTEIN S6 MODIFICATION PROTEIN"/>
    <property type="match status" value="1"/>
</dbReference>
<dbReference type="NCBIfam" id="NF007764">
    <property type="entry name" value="PRK10446.1"/>
    <property type="match status" value="1"/>
</dbReference>
<dbReference type="SUPFAM" id="SSF50630">
    <property type="entry name" value="Acid proteases"/>
    <property type="match status" value="1"/>
</dbReference>